<evidence type="ECO:0000313" key="2">
    <source>
        <dbReference type="Proteomes" id="UP000004358"/>
    </source>
</evidence>
<proteinExistence type="predicted"/>
<accession>A3ZVL0</accession>
<name>A3ZVL0_9BACT</name>
<gene>
    <name evidence="1" type="ORF">DSM3645_02733</name>
</gene>
<evidence type="ECO:0000313" key="1">
    <source>
        <dbReference type="EMBL" id="EAQ79356.1"/>
    </source>
</evidence>
<dbReference type="HOGENOM" id="CLU_3380757_0_0_0"/>
<dbReference type="AlphaFoldDB" id="A3ZVL0"/>
<comment type="caution">
    <text evidence="1">The sequence shown here is derived from an EMBL/GenBank/DDBJ whole genome shotgun (WGS) entry which is preliminary data.</text>
</comment>
<dbReference type="EMBL" id="AANZ01000014">
    <property type="protein sequence ID" value="EAQ79356.1"/>
    <property type="molecule type" value="Genomic_DNA"/>
</dbReference>
<organism evidence="1 2">
    <name type="scientific">Blastopirellula marina DSM 3645</name>
    <dbReference type="NCBI Taxonomy" id="314230"/>
    <lineage>
        <taxon>Bacteria</taxon>
        <taxon>Pseudomonadati</taxon>
        <taxon>Planctomycetota</taxon>
        <taxon>Planctomycetia</taxon>
        <taxon>Pirellulales</taxon>
        <taxon>Pirellulaceae</taxon>
        <taxon>Blastopirellula</taxon>
    </lineage>
</organism>
<reference evidence="1 2" key="1">
    <citation type="submission" date="2006-02" db="EMBL/GenBank/DDBJ databases">
        <authorList>
            <person name="Amann R."/>
            <person name="Ferriera S."/>
            <person name="Johnson J."/>
            <person name="Kravitz S."/>
            <person name="Halpern A."/>
            <person name="Remington K."/>
            <person name="Beeson K."/>
            <person name="Tran B."/>
            <person name="Rogers Y.-H."/>
            <person name="Friedman R."/>
            <person name="Venter J.C."/>
        </authorList>
    </citation>
    <scope>NUCLEOTIDE SEQUENCE [LARGE SCALE GENOMIC DNA]</scope>
    <source>
        <strain evidence="1 2">DSM 3645</strain>
    </source>
</reference>
<dbReference type="Proteomes" id="UP000004358">
    <property type="component" value="Unassembled WGS sequence"/>
</dbReference>
<sequence>MSWKTSNRRSISASTLARAALRSIPSKAVGAAR</sequence>
<protein>
    <submittedName>
        <fullName evidence="1">Uncharacterized protein</fullName>
    </submittedName>
</protein>